<dbReference type="InterPro" id="IPR016169">
    <property type="entry name" value="FAD-bd_PCMH_sub2"/>
</dbReference>
<dbReference type="PROSITE" id="PS51387">
    <property type="entry name" value="FAD_PCMH"/>
    <property type="match status" value="1"/>
</dbReference>
<evidence type="ECO:0000256" key="9">
    <source>
        <dbReference type="SAM" id="Phobius"/>
    </source>
</evidence>
<dbReference type="eggNOG" id="KOG1231">
    <property type="taxonomic scope" value="Eukaryota"/>
</dbReference>
<dbReference type="InterPro" id="IPR036318">
    <property type="entry name" value="FAD-bd_PCMH-like_sf"/>
</dbReference>
<dbReference type="PANTHER" id="PTHR11748">
    <property type="entry name" value="D-LACTATE DEHYDROGENASE"/>
    <property type="match status" value="1"/>
</dbReference>
<keyword evidence="3" id="KW-0285">Flavoprotein</keyword>
<dbReference type="Gene3D" id="3.30.465.10">
    <property type="match status" value="1"/>
</dbReference>
<dbReference type="SUPFAM" id="SSF55103">
    <property type="entry name" value="FAD-linked oxidases, C-terminal domain"/>
    <property type="match status" value="1"/>
</dbReference>
<dbReference type="GO" id="GO:0071949">
    <property type="term" value="F:FAD binding"/>
    <property type="evidence" value="ECO:0007669"/>
    <property type="project" value="InterPro"/>
</dbReference>
<dbReference type="GO" id="GO:0005739">
    <property type="term" value="C:mitochondrion"/>
    <property type="evidence" value="ECO:0007669"/>
    <property type="project" value="TreeGrafter"/>
</dbReference>
<keyword evidence="9" id="KW-0812">Transmembrane</keyword>
<gene>
    <name evidence="11" type="ORF">CANTEDRAFT_128518</name>
</gene>
<proteinExistence type="inferred from homology"/>
<dbReference type="KEGG" id="cten:18249312"/>
<evidence type="ECO:0000313" key="11">
    <source>
        <dbReference type="EMBL" id="EGV60842.1"/>
    </source>
</evidence>
<evidence type="ECO:0000256" key="3">
    <source>
        <dbReference type="ARBA" id="ARBA00022630"/>
    </source>
</evidence>
<evidence type="ECO:0000256" key="2">
    <source>
        <dbReference type="ARBA" id="ARBA00008000"/>
    </source>
</evidence>
<keyword evidence="5" id="KW-0560">Oxidoreductase</keyword>
<dbReference type="GO" id="GO:0008720">
    <property type="term" value="F:D-lactate dehydrogenase (NAD+) activity"/>
    <property type="evidence" value="ECO:0007669"/>
    <property type="project" value="TreeGrafter"/>
</dbReference>
<evidence type="ECO:0000256" key="6">
    <source>
        <dbReference type="ARBA" id="ARBA00038897"/>
    </source>
</evidence>
<dbReference type="Pfam" id="PF01565">
    <property type="entry name" value="FAD_binding_4"/>
    <property type="match status" value="1"/>
</dbReference>
<evidence type="ECO:0000256" key="7">
    <source>
        <dbReference type="ARBA" id="ARBA00051436"/>
    </source>
</evidence>
<dbReference type="InterPro" id="IPR004113">
    <property type="entry name" value="FAD-bd_oxidored_4_C"/>
</dbReference>
<dbReference type="GO" id="GO:0004458">
    <property type="term" value="F:D-lactate dehydrogenase (cytochrome) activity"/>
    <property type="evidence" value="ECO:0007669"/>
    <property type="project" value="UniProtKB-EC"/>
</dbReference>
<evidence type="ECO:0000259" key="10">
    <source>
        <dbReference type="PROSITE" id="PS51387"/>
    </source>
</evidence>
<dbReference type="GO" id="GO:1903457">
    <property type="term" value="P:lactate catabolic process"/>
    <property type="evidence" value="ECO:0007669"/>
    <property type="project" value="TreeGrafter"/>
</dbReference>
<reference evidence="11 12" key="1">
    <citation type="journal article" date="2011" name="Proc. Natl. Acad. Sci. U.S.A.">
        <title>Comparative genomics of xylose-fermenting fungi for enhanced biofuel production.</title>
        <authorList>
            <person name="Wohlbach D.J."/>
            <person name="Kuo A."/>
            <person name="Sato T.K."/>
            <person name="Potts K.M."/>
            <person name="Salamov A.A."/>
            <person name="LaButti K.M."/>
            <person name="Sun H."/>
            <person name="Clum A."/>
            <person name="Pangilinan J.L."/>
            <person name="Lindquist E.A."/>
            <person name="Lucas S."/>
            <person name="Lapidus A."/>
            <person name="Jin M."/>
            <person name="Gunawan C."/>
            <person name="Balan V."/>
            <person name="Dale B.E."/>
            <person name="Jeffries T.W."/>
            <person name="Zinkel R."/>
            <person name="Barry K.W."/>
            <person name="Grigoriev I.V."/>
            <person name="Gasch A.P."/>
        </authorList>
    </citation>
    <scope>NUCLEOTIDE SEQUENCE [LARGE SCALE GENOMIC DNA]</scope>
    <source>
        <strain evidence="12">ATCC 10573 / BCRC 21748 / CBS 615 / JCM 9827 / NBRC 10315 / NRRL Y-1498 / VKM Y-70</strain>
    </source>
</reference>
<dbReference type="PANTHER" id="PTHR11748:SF117">
    <property type="entry name" value="AER321WP"/>
    <property type="match status" value="1"/>
</dbReference>
<dbReference type="OrthoDB" id="7786253at2759"/>
<dbReference type="STRING" id="590646.G3BCP1"/>
<keyword evidence="9" id="KW-1133">Transmembrane helix</keyword>
<dbReference type="InterPro" id="IPR016171">
    <property type="entry name" value="Vanillyl_alc_oxidase_C-sub2"/>
</dbReference>
<feature type="transmembrane region" description="Helical" evidence="9">
    <location>
        <begin position="43"/>
        <end position="64"/>
    </location>
</feature>
<dbReference type="InterPro" id="IPR016166">
    <property type="entry name" value="FAD-bd_PCMH"/>
</dbReference>
<comment type="cofactor">
    <cofactor evidence="1">
        <name>FAD</name>
        <dbReference type="ChEBI" id="CHEBI:57692"/>
    </cofactor>
</comment>
<evidence type="ECO:0000313" key="12">
    <source>
        <dbReference type="Proteomes" id="UP000000707"/>
    </source>
</evidence>
<evidence type="ECO:0000256" key="5">
    <source>
        <dbReference type="ARBA" id="ARBA00023002"/>
    </source>
</evidence>
<keyword evidence="9" id="KW-0472">Membrane</keyword>
<accession>G3BCP1</accession>
<comment type="catalytic activity">
    <reaction evidence="7">
        <text>(R)-lactate + 2 Fe(III)-[cytochrome c] = 2 Fe(II)-[cytochrome c] + pyruvate + 2 H(+)</text>
        <dbReference type="Rhea" id="RHEA:13521"/>
        <dbReference type="Rhea" id="RHEA-COMP:10350"/>
        <dbReference type="Rhea" id="RHEA-COMP:14399"/>
        <dbReference type="ChEBI" id="CHEBI:15361"/>
        <dbReference type="ChEBI" id="CHEBI:15378"/>
        <dbReference type="ChEBI" id="CHEBI:16004"/>
        <dbReference type="ChEBI" id="CHEBI:29033"/>
        <dbReference type="ChEBI" id="CHEBI:29034"/>
        <dbReference type="EC" id="1.1.2.4"/>
    </reaction>
</comment>
<dbReference type="EC" id="1.1.2.4" evidence="6"/>
<dbReference type="InterPro" id="IPR006094">
    <property type="entry name" value="Oxid_FAD_bind_N"/>
</dbReference>
<dbReference type="Proteomes" id="UP000000707">
    <property type="component" value="Unassembled WGS sequence"/>
</dbReference>
<dbReference type="InterPro" id="IPR016164">
    <property type="entry name" value="FAD-linked_Oxase-like_C"/>
</dbReference>
<protein>
    <recommendedName>
        <fullName evidence="6">D-lactate dehydrogenase (cytochrome)</fullName>
        <ecNumber evidence="6">1.1.2.4</ecNumber>
    </recommendedName>
    <alternativeName>
        <fullName evidence="8">D-lactate ferricytochrome C oxidoreductase</fullName>
    </alternativeName>
</protein>
<dbReference type="SUPFAM" id="SSF56176">
    <property type="entry name" value="FAD-binding/transporter-associated domain-like"/>
    <property type="match status" value="1"/>
</dbReference>
<dbReference type="EMBL" id="GL996528">
    <property type="protein sequence ID" value="EGV60842.1"/>
    <property type="molecule type" value="Genomic_DNA"/>
</dbReference>
<evidence type="ECO:0000256" key="8">
    <source>
        <dbReference type="ARBA" id="ARBA00083446"/>
    </source>
</evidence>
<sequence>MYLRGDDFREPKGQMSQSHRELTSRDLCIIVYNSNHILMSRYLFSRTAAVVGAVAASSFATYTLTRAHLQSNLPSDWFPNESTTKLHSISTPQYATPSQLQHAIRELRDVLGDTNVVNTPVVLEYHTRNEFNPHEPKPHEKPKYVIYPRSTNDVSEAMAILNRYRVPVVPFSGGTSLEGHFYSTREGIVMDTSKMDQVLAINSEDLDVQVQAGVNWVRLNEQLAPHQLMIGSDCGPDGLISGMINTNASGINASKYGAMISNVISLTVVLPDGKIVRTKQRPRKSSSGYSLTQLFVGSEGTLGIVTEATLKLHPIPRYETVIVGQFPTLLDSTKTVSQLYRAGVHPNAIELLDRDMMHCINYSGYFTQEWAEVPTLFFKVGGMSKAMVDEQVKVLKEISVKNNCKDFIAAKSEEEGKELFSARKNAFYAILNYGRNEIDPDIRLWVTDIAVPLSKLPPVLDQIYAMIRESGFQSVILAHAGDANFHCDVFYKDHEKDKCESLINKMMDLGLVNEGTASGEHGIGNGKRTFLIQELGQDAVDLMRRIKLAVDPNRILNPDKIFKIDPNDKGEF</sequence>
<dbReference type="Pfam" id="PF02913">
    <property type="entry name" value="FAD-oxidase_C"/>
    <property type="match status" value="1"/>
</dbReference>
<organism evidence="12">
    <name type="scientific">Candida tenuis (strain ATCC 10573 / BCRC 21748 / CBS 615 / JCM 9827 / NBRC 10315 / NRRL Y-1498 / VKM Y-70)</name>
    <name type="common">Yeast</name>
    <name type="synonym">Yamadazyma tenuis</name>
    <dbReference type="NCBI Taxonomy" id="590646"/>
    <lineage>
        <taxon>Eukaryota</taxon>
        <taxon>Fungi</taxon>
        <taxon>Dikarya</taxon>
        <taxon>Ascomycota</taxon>
        <taxon>Saccharomycotina</taxon>
        <taxon>Pichiomycetes</taxon>
        <taxon>Debaryomycetaceae</taxon>
        <taxon>Yamadazyma</taxon>
    </lineage>
</organism>
<feature type="domain" description="FAD-binding PCMH-type" evidence="10">
    <location>
        <begin position="138"/>
        <end position="315"/>
    </location>
</feature>
<comment type="similarity">
    <text evidence="2">Belongs to the FAD-binding oxidoreductase/transferase type 4 family.</text>
</comment>
<dbReference type="Gene3D" id="3.30.70.2740">
    <property type="match status" value="1"/>
</dbReference>
<dbReference type="HOGENOM" id="CLU_017779_3_3_1"/>
<dbReference type="FunFam" id="3.30.70.2740:FF:000001">
    <property type="entry name" value="D-lactate dehydrogenase mitochondrial"/>
    <property type="match status" value="1"/>
</dbReference>
<name>G3BCP1_CANTC</name>
<dbReference type="FunFam" id="1.10.45.10:FF:000001">
    <property type="entry name" value="D-lactate dehydrogenase mitochondrial"/>
    <property type="match status" value="1"/>
</dbReference>
<evidence type="ECO:0000256" key="1">
    <source>
        <dbReference type="ARBA" id="ARBA00001974"/>
    </source>
</evidence>
<dbReference type="AlphaFoldDB" id="G3BCP1"/>
<evidence type="ECO:0000256" key="4">
    <source>
        <dbReference type="ARBA" id="ARBA00022827"/>
    </source>
</evidence>
<keyword evidence="12" id="KW-1185">Reference proteome</keyword>
<dbReference type="GeneID" id="18249312"/>
<dbReference type="Gene3D" id="1.10.45.10">
    <property type="entry name" value="Vanillyl-alcohol Oxidase, Chain A, domain 4"/>
    <property type="match status" value="1"/>
</dbReference>
<keyword evidence="4" id="KW-0274">FAD</keyword>